<dbReference type="GO" id="GO:0002184">
    <property type="term" value="P:cytoplasmic translational termination"/>
    <property type="evidence" value="ECO:0007669"/>
    <property type="project" value="TreeGrafter"/>
</dbReference>
<dbReference type="GO" id="GO:0005829">
    <property type="term" value="C:cytosol"/>
    <property type="evidence" value="ECO:0007669"/>
    <property type="project" value="GOC"/>
</dbReference>
<reference evidence="9 10" key="1">
    <citation type="submission" date="2019-08" db="EMBL/GenBank/DDBJ databases">
        <title>Highly reduced genomes of protist endosymbionts show evolutionary convergence.</title>
        <authorList>
            <person name="George E."/>
            <person name="Husnik F."/>
            <person name="Tashyreva D."/>
            <person name="Prokopchuk G."/>
            <person name="Horak A."/>
            <person name="Kwong W.K."/>
            <person name="Lukes J."/>
            <person name="Keeling P.J."/>
        </authorList>
    </citation>
    <scope>NUCLEOTIDE SEQUENCE [LARGE SCALE GENOMIC DNA]</scope>
    <source>
        <strain evidence="9">1621</strain>
    </source>
</reference>
<dbReference type="PANTHER" id="PTHR20982:SF3">
    <property type="entry name" value="MITOCHONDRIAL RIBOSOME RECYCLING FACTOR PSEUDO 1"/>
    <property type="match status" value="1"/>
</dbReference>
<evidence type="ECO:0000256" key="3">
    <source>
        <dbReference type="ARBA" id="ARBA00022490"/>
    </source>
</evidence>
<dbReference type="SUPFAM" id="SSF55194">
    <property type="entry name" value="Ribosome recycling factor, RRF"/>
    <property type="match status" value="1"/>
</dbReference>
<comment type="subcellular location">
    <subcellularLocation>
        <location evidence="1 6">Cytoplasm</location>
    </subcellularLocation>
</comment>
<organism evidence="9 10">
    <name type="scientific">Candidatus Sneabacter namystus</name>
    <dbReference type="NCBI Taxonomy" id="2601646"/>
    <lineage>
        <taxon>Bacteria</taxon>
        <taxon>Pseudomonadati</taxon>
        <taxon>Pseudomonadota</taxon>
        <taxon>Alphaproteobacteria</taxon>
        <taxon>Rickettsiales</taxon>
        <taxon>Rickettsiaceae</taxon>
        <taxon>Rickettsieae</taxon>
        <taxon>Candidatus Sneabacter</taxon>
    </lineage>
</organism>
<dbReference type="Pfam" id="PF01765">
    <property type="entry name" value="RRF"/>
    <property type="match status" value="1"/>
</dbReference>
<dbReference type="EMBL" id="CP043312">
    <property type="protein sequence ID" value="QEK39697.1"/>
    <property type="molecule type" value="Genomic_DNA"/>
</dbReference>
<dbReference type="Gene3D" id="3.30.1360.40">
    <property type="match status" value="1"/>
</dbReference>
<dbReference type="NCBIfam" id="TIGR00496">
    <property type="entry name" value="frr"/>
    <property type="match status" value="1"/>
</dbReference>
<keyword evidence="10" id="KW-1185">Reference proteome</keyword>
<feature type="domain" description="Ribosome recycling factor" evidence="8">
    <location>
        <begin position="23"/>
        <end position="184"/>
    </location>
</feature>
<dbReference type="Proteomes" id="UP000323844">
    <property type="component" value="Chromosome"/>
</dbReference>
<evidence type="ECO:0000313" key="9">
    <source>
        <dbReference type="EMBL" id="QEK39697.1"/>
    </source>
</evidence>
<dbReference type="InterPro" id="IPR036191">
    <property type="entry name" value="RRF_sf"/>
</dbReference>
<dbReference type="OrthoDB" id="9804006at2"/>
<evidence type="ECO:0000259" key="8">
    <source>
        <dbReference type="Pfam" id="PF01765"/>
    </source>
</evidence>
<evidence type="ECO:0000256" key="7">
    <source>
        <dbReference type="SAM" id="Coils"/>
    </source>
</evidence>
<comment type="similarity">
    <text evidence="2 6">Belongs to the RRF family.</text>
</comment>
<dbReference type="KEGG" id="snay:FZC37_02005"/>
<feature type="coiled-coil region" evidence="7">
    <location>
        <begin position="133"/>
        <end position="160"/>
    </location>
</feature>
<dbReference type="FunFam" id="1.10.132.20:FF:000001">
    <property type="entry name" value="Ribosome-recycling factor"/>
    <property type="match status" value="1"/>
</dbReference>
<dbReference type="GO" id="GO:0043023">
    <property type="term" value="F:ribosomal large subunit binding"/>
    <property type="evidence" value="ECO:0007669"/>
    <property type="project" value="TreeGrafter"/>
</dbReference>
<keyword evidence="3 6" id="KW-0963">Cytoplasm</keyword>
<evidence type="ECO:0000256" key="2">
    <source>
        <dbReference type="ARBA" id="ARBA00005912"/>
    </source>
</evidence>
<dbReference type="Gene3D" id="1.10.132.20">
    <property type="entry name" value="Ribosome-recycling factor"/>
    <property type="match status" value="1"/>
</dbReference>
<comment type="function">
    <text evidence="5 6">Responsible for the release of ribosomes from messenger RNA at the termination of protein biosynthesis. May increase the efficiency of translation by recycling ribosomes from one round of translation to another.</text>
</comment>
<keyword evidence="7" id="KW-0175">Coiled coil</keyword>
<dbReference type="PANTHER" id="PTHR20982">
    <property type="entry name" value="RIBOSOME RECYCLING FACTOR"/>
    <property type="match status" value="1"/>
</dbReference>
<evidence type="ECO:0000256" key="6">
    <source>
        <dbReference type="HAMAP-Rule" id="MF_00040"/>
    </source>
</evidence>
<dbReference type="FunFam" id="3.30.1360.40:FF:000001">
    <property type="entry name" value="Ribosome-recycling factor"/>
    <property type="match status" value="1"/>
</dbReference>
<evidence type="ECO:0000256" key="4">
    <source>
        <dbReference type="ARBA" id="ARBA00022917"/>
    </source>
</evidence>
<proteinExistence type="inferred from homology"/>
<dbReference type="RefSeq" id="WP_148952058.1">
    <property type="nucleotide sequence ID" value="NZ_CP043312.1"/>
</dbReference>
<name>A0A5C0UIT4_9RICK</name>
<dbReference type="InterPro" id="IPR023584">
    <property type="entry name" value="Ribosome_recyc_fac_dom"/>
</dbReference>
<dbReference type="CDD" id="cd00520">
    <property type="entry name" value="RRF"/>
    <property type="match status" value="1"/>
</dbReference>
<gene>
    <name evidence="6" type="primary">frr</name>
    <name evidence="9" type="ORF">FZC37_02005</name>
</gene>
<evidence type="ECO:0000313" key="10">
    <source>
        <dbReference type="Proteomes" id="UP000323844"/>
    </source>
</evidence>
<protein>
    <recommendedName>
        <fullName evidence="6">Ribosome-recycling factor</fullName>
        <shortName evidence="6">RRF</shortName>
    </recommendedName>
    <alternativeName>
        <fullName evidence="6">Ribosome-releasing factor</fullName>
    </alternativeName>
</protein>
<dbReference type="HAMAP" id="MF_00040">
    <property type="entry name" value="RRF"/>
    <property type="match status" value="1"/>
</dbReference>
<keyword evidence="4 6" id="KW-0648">Protein biosynthesis</keyword>
<evidence type="ECO:0000256" key="1">
    <source>
        <dbReference type="ARBA" id="ARBA00004496"/>
    </source>
</evidence>
<accession>A0A5C0UIT4</accession>
<dbReference type="AlphaFoldDB" id="A0A5C0UIT4"/>
<evidence type="ECO:0000256" key="5">
    <source>
        <dbReference type="ARBA" id="ARBA00025050"/>
    </source>
</evidence>
<dbReference type="InterPro" id="IPR002661">
    <property type="entry name" value="Ribosome_recyc_fac"/>
</dbReference>
<sequence>MEVEEIIDDAKSRMHKAIDVLLDNLKGLRTGRAVPSLLTSIKVKAYDNESPLSQLANVSILDSKTLKVQPWDTSLVKTVQKAITDSNLGVNPVISEQSILVSIPSLSEDRRKEIVKIAHKYGENCKISIRNIRRDALEHIKKLEKEHALSEDEKKRFSEMLQKHTNECTSKVSEYEARKEQEIMTI</sequence>